<dbReference type="Pfam" id="PF25093">
    <property type="entry name" value="DUF7807"/>
    <property type="match status" value="1"/>
</dbReference>
<organism evidence="3 4">
    <name type="scientific">Toxocara canis</name>
    <name type="common">Canine roundworm</name>
    <dbReference type="NCBI Taxonomy" id="6265"/>
    <lineage>
        <taxon>Eukaryota</taxon>
        <taxon>Metazoa</taxon>
        <taxon>Ecdysozoa</taxon>
        <taxon>Nematoda</taxon>
        <taxon>Chromadorea</taxon>
        <taxon>Rhabditida</taxon>
        <taxon>Spirurina</taxon>
        <taxon>Ascaridomorpha</taxon>
        <taxon>Ascaridoidea</taxon>
        <taxon>Toxocaridae</taxon>
        <taxon>Toxocara</taxon>
    </lineage>
</organism>
<dbReference type="PANTHER" id="PTHR34851:SF2">
    <property type="entry name" value="PROTEIN CBG16728"/>
    <property type="match status" value="1"/>
</dbReference>
<feature type="transmembrane region" description="Helical" evidence="1">
    <location>
        <begin position="126"/>
        <end position="147"/>
    </location>
</feature>
<dbReference type="InterPro" id="IPR056709">
    <property type="entry name" value="DUF7807"/>
</dbReference>
<keyword evidence="1" id="KW-1133">Transmembrane helix</keyword>
<feature type="transmembrane region" description="Helical" evidence="1">
    <location>
        <begin position="156"/>
        <end position="179"/>
    </location>
</feature>
<evidence type="ECO:0000313" key="3">
    <source>
        <dbReference type="Proteomes" id="UP000050794"/>
    </source>
</evidence>
<sequence length="263" mass="29586">MVNVGINHKSQTYLVVTVFACWRAYRNVDGNMGSPGCSYCERSMLRAGSRNIPFDHDNPNYRCCCYALHAKDKPGIASEEAKIKVDRRKLRLYKTGAYVIASISAFFIITNFILKAAGVSDIAWNWELLFLVVDSVVVICLLQGLFYEKAALLQPFVVLSIVTISFLILLTLFFSTAAWDVHSYAGEYVEMALRGRSQEFAELLSVNERNVIPLIASFTVFGLAVSVAINIWFLIVIVQCAKYLRDLEPLKIITSKTFTHNDD</sequence>
<dbReference type="EMBL" id="UYWY01020285">
    <property type="protein sequence ID" value="VDM41109.1"/>
    <property type="molecule type" value="Genomic_DNA"/>
</dbReference>
<dbReference type="PANTHER" id="PTHR34851">
    <property type="entry name" value="PROTEIN CBG05235-RELATED"/>
    <property type="match status" value="1"/>
</dbReference>
<gene>
    <name evidence="2" type="ORF">TCNE_LOCUS9788</name>
</gene>
<dbReference type="WBParaSite" id="TCNE_0000978801-mRNA-1">
    <property type="protein sequence ID" value="TCNE_0000978801-mRNA-1"/>
    <property type="gene ID" value="TCNE_0000978801"/>
</dbReference>
<reference evidence="2 3" key="2">
    <citation type="submission" date="2018-11" db="EMBL/GenBank/DDBJ databases">
        <authorList>
            <consortium name="Pathogen Informatics"/>
        </authorList>
    </citation>
    <scope>NUCLEOTIDE SEQUENCE [LARGE SCALE GENOMIC DNA]</scope>
</reference>
<feature type="transmembrane region" description="Helical" evidence="1">
    <location>
        <begin position="92"/>
        <end position="114"/>
    </location>
</feature>
<keyword evidence="1" id="KW-0472">Membrane</keyword>
<accession>A0A183UMR8</accession>
<name>A0A183UMR8_TOXCA</name>
<reference evidence="4" key="1">
    <citation type="submission" date="2016-06" db="UniProtKB">
        <authorList>
            <consortium name="WormBaseParasite"/>
        </authorList>
    </citation>
    <scope>IDENTIFICATION</scope>
</reference>
<dbReference type="AlphaFoldDB" id="A0A183UMR8"/>
<feature type="transmembrane region" description="Helical" evidence="1">
    <location>
        <begin position="211"/>
        <end position="238"/>
    </location>
</feature>
<proteinExistence type="predicted"/>
<evidence type="ECO:0000256" key="1">
    <source>
        <dbReference type="SAM" id="Phobius"/>
    </source>
</evidence>
<evidence type="ECO:0000313" key="2">
    <source>
        <dbReference type="EMBL" id="VDM41109.1"/>
    </source>
</evidence>
<keyword evidence="3" id="KW-1185">Reference proteome</keyword>
<keyword evidence="1" id="KW-0812">Transmembrane</keyword>
<protein>
    <submittedName>
        <fullName evidence="4">Transmembrane protein</fullName>
    </submittedName>
</protein>
<dbReference type="Proteomes" id="UP000050794">
    <property type="component" value="Unassembled WGS sequence"/>
</dbReference>
<evidence type="ECO:0000313" key="4">
    <source>
        <dbReference type="WBParaSite" id="TCNE_0000978801-mRNA-1"/>
    </source>
</evidence>